<reference evidence="2" key="2">
    <citation type="submission" date="2020-05" db="UniProtKB">
        <authorList>
            <consortium name="EnsemblMetazoa"/>
        </authorList>
    </citation>
    <scope>IDENTIFICATION</scope>
    <source>
        <strain evidence="2">maculatus3</strain>
    </source>
</reference>
<feature type="compositionally biased region" description="Polar residues" evidence="1">
    <location>
        <begin position="112"/>
        <end position="123"/>
    </location>
</feature>
<feature type="compositionally biased region" description="Basic and acidic residues" evidence="1">
    <location>
        <begin position="63"/>
        <end position="78"/>
    </location>
</feature>
<name>A0A182SHE7_9DIPT</name>
<dbReference type="EnsemblMetazoa" id="AMAM006846-RA">
    <property type="protein sequence ID" value="AMAM006846-PA"/>
    <property type="gene ID" value="AMAM006846"/>
</dbReference>
<feature type="compositionally biased region" description="Gly residues" evidence="1">
    <location>
        <begin position="125"/>
        <end position="139"/>
    </location>
</feature>
<evidence type="ECO:0000256" key="1">
    <source>
        <dbReference type="SAM" id="MobiDB-lite"/>
    </source>
</evidence>
<evidence type="ECO:0000313" key="2">
    <source>
        <dbReference type="EnsemblMetazoa" id="AMAM006846-PA"/>
    </source>
</evidence>
<dbReference type="AlphaFoldDB" id="A0A182SHE7"/>
<organism evidence="2 3">
    <name type="scientific">Anopheles maculatus</name>
    <dbReference type="NCBI Taxonomy" id="74869"/>
    <lineage>
        <taxon>Eukaryota</taxon>
        <taxon>Metazoa</taxon>
        <taxon>Ecdysozoa</taxon>
        <taxon>Arthropoda</taxon>
        <taxon>Hexapoda</taxon>
        <taxon>Insecta</taxon>
        <taxon>Pterygota</taxon>
        <taxon>Neoptera</taxon>
        <taxon>Endopterygota</taxon>
        <taxon>Diptera</taxon>
        <taxon>Nematocera</taxon>
        <taxon>Culicoidea</taxon>
        <taxon>Culicidae</taxon>
        <taxon>Anophelinae</taxon>
        <taxon>Anopheles</taxon>
        <taxon>Anopheles maculatus group</taxon>
    </lineage>
</organism>
<keyword evidence="3" id="KW-1185">Reference proteome</keyword>
<feature type="compositionally biased region" description="Polar residues" evidence="1">
    <location>
        <begin position="157"/>
        <end position="166"/>
    </location>
</feature>
<evidence type="ECO:0000313" key="3">
    <source>
        <dbReference type="Proteomes" id="UP000075901"/>
    </source>
</evidence>
<sequence>NGNNNLPTSVSYGSIDTNGDGGRKEEQGGQRAARGVDDVTSGEGGNSGNQNAYSNAKLAGDASRGEAGGRGETKDCDSSKGGAASEATRHQQQQQMPRHNVGSRTKADPSEISYSVPTSPTTYGSGSGSGGGGSGGGGDHLLSAGNAGHDQQHRNNNEMSINSMPTSPEYAGVGGHHHHQMFRYGAGTAADGSGGGAGGETSSGELTANTNMSSGSGPNSGGGGMIRKCDAAGFRTSRSEDHLQQTQRDGGIGAVVSIDIDEDVNSSLNTLLDTRHDSQEYAVSATNVINY</sequence>
<feature type="compositionally biased region" description="Gly residues" evidence="1">
    <location>
        <begin position="192"/>
        <end position="201"/>
    </location>
</feature>
<dbReference type="VEuPathDB" id="VectorBase:AMAM006846"/>
<reference evidence="3" key="1">
    <citation type="submission" date="2013-09" db="EMBL/GenBank/DDBJ databases">
        <title>The Genome Sequence of Anopheles maculatus species B.</title>
        <authorList>
            <consortium name="The Broad Institute Genomics Platform"/>
            <person name="Neafsey D.E."/>
            <person name="Besansky N."/>
            <person name="Howell P."/>
            <person name="Walton C."/>
            <person name="Young S.K."/>
            <person name="Zeng Q."/>
            <person name="Gargeya S."/>
            <person name="Fitzgerald M."/>
            <person name="Haas B."/>
            <person name="Abouelleil A."/>
            <person name="Allen A.W."/>
            <person name="Alvarado L."/>
            <person name="Arachchi H.M."/>
            <person name="Berlin A.M."/>
            <person name="Chapman S.B."/>
            <person name="Gainer-Dewar J."/>
            <person name="Goldberg J."/>
            <person name="Griggs A."/>
            <person name="Gujja S."/>
            <person name="Hansen M."/>
            <person name="Howarth C."/>
            <person name="Imamovic A."/>
            <person name="Ireland A."/>
            <person name="Larimer J."/>
            <person name="McCowan C."/>
            <person name="Murphy C."/>
            <person name="Pearson M."/>
            <person name="Poon T.W."/>
            <person name="Priest M."/>
            <person name="Roberts A."/>
            <person name="Saif S."/>
            <person name="Shea T."/>
            <person name="Sisk P."/>
            <person name="Sykes S."/>
            <person name="Wortman J."/>
            <person name="Nusbaum C."/>
            <person name="Birren B."/>
        </authorList>
    </citation>
    <scope>NUCLEOTIDE SEQUENCE [LARGE SCALE GENOMIC DNA]</scope>
    <source>
        <strain evidence="3">maculatus3</strain>
    </source>
</reference>
<feature type="region of interest" description="Disordered" evidence="1">
    <location>
        <begin position="1"/>
        <end position="228"/>
    </location>
</feature>
<accession>A0A182SHE7</accession>
<protein>
    <submittedName>
        <fullName evidence="2">Uncharacterized protein</fullName>
    </submittedName>
</protein>
<feature type="compositionally biased region" description="Polar residues" evidence="1">
    <location>
        <begin position="1"/>
        <end position="17"/>
    </location>
</feature>
<proteinExistence type="predicted"/>
<dbReference type="Proteomes" id="UP000075901">
    <property type="component" value="Unassembled WGS sequence"/>
</dbReference>